<dbReference type="PANTHER" id="PTHR11787">
    <property type="entry name" value="RAB GDP-DISSOCIATION INHIBITOR"/>
    <property type="match status" value="1"/>
</dbReference>
<comment type="similarity">
    <text evidence="1">Belongs to the Rab GDI family.</text>
</comment>
<dbReference type="InterPro" id="IPR036188">
    <property type="entry name" value="FAD/NAD-bd_sf"/>
</dbReference>
<dbReference type="Proteomes" id="UP000759537">
    <property type="component" value="Unassembled WGS sequence"/>
</dbReference>
<evidence type="ECO:0000313" key="3">
    <source>
        <dbReference type="EMBL" id="KAF8485232.1"/>
    </source>
</evidence>
<gene>
    <name evidence="3" type="ORF">DFH94DRAFT_663062</name>
</gene>
<comment type="caution">
    <text evidence="3">The sequence shown here is derived from an EMBL/GenBank/DDBJ whole genome shotgun (WGS) entry which is preliminary data.</text>
</comment>
<evidence type="ECO:0000256" key="1">
    <source>
        <dbReference type="ARBA" id="ARBA00005593"/>
    </source>
</evidence>
<accession>A0A9P5N3F2</accession>
<reference evidence="3" key="2">
    <citation type="journal article" date="2020" name="Nat. Commun.">
        <title>Large-scale genome sequencing of mycorrhizal fungi provides insights into the early evolution of symbiotic traits.</title>
        <authorList>
            <person name="Miyauchi S."/>
            <person name="Kiss E."/>
            <person name="Kuo A."/>
            <person name="Drula E."/>
            <person name="Kohler A."/>
            <person name="Sanchez-Garcia M."/>
            <person name="Morin E."/>
            <person name="Andreopoulos B."/>
            <person name="Barry K.W."/>
            <person name="Bonito G."/>
            <person name="Buee M."/>
            <person name="Carver A."/>
            <person name="Chen C."/>
            <person name="Cichocki N."/>
            <person name="Clum A."/>
            <person name="Culley D."/>
            <person name="Crous P.W."/>
            <person name="Fauchery L."/>
            <person name="Girlanda M."/>
            <person name="Hayes R.D."/>
            <person name="Keri Z."/>
            <person name="LaButti K."/>
            <person name="Lipzen A."/>
            <person name="Lombard V."/>
            <person name="Magnuson J."/>
            <person name="Maillard F."/>
            <person name="Murat C."/>
            <person name="Nolan M."/>
            <person name="Ohm R.A."/>
            <person name="Pangilinan J."/>
            <person name="Pereira M.F."/>
            <person name="Perotto S."/>
            <person name="Peter M."/>
            <person name="Pfister S."/>
            <person name="Riley R."/>
            <person name="Sitrit Y."/>
            <person name="Stielow J.B."/>
            <person name="Szollosi G."/>
            <person name="Zifcakova L."/>
            <person name="Stursova M."/>
            <person name="Spatafora J.W."/>
            <person name="Tedersoo L."/>
            <person name="Vaario L.M."/>
            <person name="Yamada A."/>
            <person name="Yan M."/>
            <person name="Wang P."/>
            <person name="Xu J."/>
            <person name="Bruns T."/>
            <person name="Baldrian P."/>
            <person name="Vilgalys R."/>
            <person name="Dunand C."/>
            <person name="Henrissat B."/>
            <person name="Grigoriev I.V."/>
            <person name="Hibbett D."/>
            <person name="Nagy L.G."/>
            <person name="Martin F.M."/>
        </authorList>
    </citation>
    <scope>NUCLEOTIDE SEQUENCE</scope>
    <source>
        <strain evidence="3">Prilba</strain>
    </source>
</reference>
<dbReference type="GO" id="GO:0005092">
    <property type="term" value="F:GDP-dissociation inhibitor activity"/>
    <property type="evidence" value="ECO:0007669"/>
    <property type="project" value="InterPro"/>
</dbReference>
<reference evidence="3" key="1">
    <citation type="submission" date="2019-10" db="EMBL/GenBank/DDBJ databases">
        <authorList>
            <consortium name="DOE Joint Genome Institute"/>
            <person name="Kuo A."/>
            <person name="Miyauchi S."/>
            <person name="Kiss E."/>
            <person name="Drula E."/>
            <person name="Kohler A."/>
            <person name="Sanchez-Garcia M."/>
            <person name="Andreopoulos B."/>
            <person name="Barry K.W."/>
            <person name="Bonito G."/>
            <person name="Buee M."/>
            <person name="Carver A."/>
            <person name="Chen C."/>
            <person name="Cichocki N."/>
            <person name="Clum A."/>
            <person name="Culley D."/>
            <person name="Crous P.W."/>
            <person name="Fauchery L."/>
            <person name="Girlanda M."/>
            <person name="Hayes R."/>
            <person name="Keri Z."/>
            <person name="LaButti K."/>
            <person name="Lipzen A."/>
            <person name="Lombard V."/>
            <person name="Magnuson J."/>
            <person name="Maillard F."/>
            <person name="Morin E."/>
            <person name="Murat C."/>
            <person name="Nolan M."/>
            <person name="Ohm R."/>
            <person name="Pangilinan J."/>
            <person name="Pereira M."/>
            <person name="Perotto S."/>
            <person name="Peter M."/>
            <person name="Riley R."/>
            <person name="Sitrit Y."/>
            <person name="Stielow B."/>
            <person name="Szollosi G."/>
            <person name="Zifcakova L."/>
            <person name="Stursova M."/>
            <person name="Spatafora J.W."/>
            <person name="Tedersoo L."/>
            <person name="Vaario L.-M."/>
            <person name="Yamada A."/>
            <person name="Yan M."/>
            <person name="Wang P."/>
            <person name="Xu J."/>
            <person name="Bruns T."/>
            <person name="Baldrian P."/>
            <person name="Vilgalys R."/>
            <person name="Henrissat B."/>
            <person name="Grigoriev I.V."/>
            <person name="Hibbett D."/>
            <person name="Nagy L.G."/>
            <person name="Martin F.M."/>
        </authorList>
    </citation>
    <scope>NUCLEOTIDE SEQUENCE</scope>
    <source>
        <strain evidence="3">Prilba</strain>
    </source>
</reference>
<dbReference type="InterPro" id="IPR018203">
    <property type="entry name" value="GDP_dissociation_inhibitor"/>
</dbReference>
<dbReference type="AlphaFoldDB" id="A0A9P5N3F2"/>
<protein>
    <submittedName>
        <fullName evidence="3">FAD/NAD-P-binding domain-containing protein</fullName>
    </submittedName>
</protein>
<feature type="compositionally biased region" description="Polar residues" evidence="2">
    <location>
        <begin position="373"/>
        <end position="382"/>
    </location>
</feature>
<evidence type="ECO:0000313" key="4">
    <source>
        <dbReference type="Proteomes" id="UP000759537"/>
    </source>
</evidence>
<dbReference type="EMBL" id="WHVB01000003">
    <property type="protein sequence ID" value="KAF8485232.1"/>
    <property type="molecule type" value="Genomic_DNA"/>
</dbReference>
<dbReference type="Gene3D" id="3.50.50.60">
    <property type="entry name" value="FAD/NAD(P)-binding domain"/>
    <property type="match status" value="1"/>
</dbReference>
<feature type="region of interest" description="Disordered" evidence="2">
    <location>
        <begin position="348"/>
        <end position="386"/>
    </location>
</feature>
<keyword evidence="4" id="KW-1185">Reference proteome</keyword>
<dbReference type="GO" id="GO:0005829">
    <property type="term" value="C:cytosol"/>
    <property type="evidence" value="ECO:0007669"/>
    <property type="project" value="TreeGrafter"/>
</dbReference>
<proteinExistence type="inferred from homology"/>
<dbReference type="PRINTS" id="PR00891">
    <property type="entry name" value="RABGDIREP"/>
</dbReference>
<evidence type="ECO:0000256" key="2">
    <source>
        <dbReference type="SAM" id="MobiDB-lite"/>
    </source>
</evidence>
<organism evidence="3 4">
    <name type="scientific">Russula ochroleuca</name>
    <dbReference type="NCBI Taxonomy" id="152965"/>
    <lineage>
        <taxon>Eukaryota</taxon>
        <taxon>Fungi</taxon>
        <taxon>Dikarya</taxon>
        <taxon>Basidiomycota</taxon>
        <taxon>Agaricomycotina</taxon>
        <taxon>Agaricomycetes</taxon>
        <taxon>Russulales</taxon>
        <taxon>Russulaceae</taxon>
        <taxon>Russula</taxon>
    </lineage>
</organism>
<dbReference type="Pfam" id="PF00996">
    <property type="entry name" value="GDI"/>
    <property type="match status" value="1"/>
</dbReference>
<dbReference type="GO" id="GO:0005634">
    <property type="term" value="C:nucleus"/>
    <property type="evidence" value="ECO:0007669"/>
    <property type="project" value="TreeGrafter"/>
</dbReference>
<dbReference type="GO" id="GO:0016192">
    <property type="term" value="P:vesicle-mediated transport"/>
    <property type="evidence" value="ECO:0007669"/>
    <property type="project" value="TreeGrafter"/>
</dbReference>
<dbReference type="SUPFAM" id="SSF51905">
    <property type="entry name" value="FAD/NAD(P)-binding domain"/>
    <property type="match status" value="1"/>
</dbReference>
<dbReference type="OrthoDB" id="9446342at2759"/>
<dbReference type="Gene3D" id="3.30.519.10">
    <property type="entry name" value="Guanine Nucleotide Dissociation Inhibitor, domain 2"/>
    <property type="match status" value="1"/>
</dbReference>
<dbReference type="Gene3D" id="1.10.405.10">
    <property type="entry name" value="Guanine Nucleotide Dissociation Inhibitor, domain 1"/>
    <property type="match status" value="1"/>
</dbReference>
<sequence length="560" mass="59722">MSDSEGNFDVIILGTGLVESIAAAALSKAGVKVAHLDNNQYYGGDEASLTLDELARWADSRSAPSENSEKLSSYLVAQRAKFTSVSRSPLVPDHPRHYSISLAPSLILSVGPLISSLVASGVSRYGGYRLLERVGIYSSNGGLQNVPGSKEDVFKSSLSLLEKRRLMRFLIFASGDFESSKEFQGQEQTPFHDFLQSKFSLTQEIVDAIVYALAFCSSIADVTLHALIRLRGYLRSAGRYGASPFLVGHYGGLGEIAQGFCRVSAVNGGVYILDRNIEEIATPTSASGDKFVANLDDLPEPLTADILVAAHDQLPLSLHPLPARDTHISLIARCIAVIDKPIPFPPLLSSDEGLSEDEVESASVTPGSEDAGGQSSESTTRPESPAEAQLVDTSIIIFPPCSVNGGSSTNAAQAFTTGAGTLSAPQGKYVVYLSIPIADGEDPEASIDPYLKTVSSLAEVSEPLFKLIYVQRVPFSHSTTSNIDRPPIFEPPALPPQLAEISDFASSAAESLFFRVIDHLRARNPQAWTTESSGGSGGDVFAELKVPMWPPMEGPEEGGD</sequence>
<name>A0A9P5N3F2_9AGAM</name>
<dbReference type="PANTHER" id="PTHR11787:SF4">
    <property type="entry name" value="CHM, RAB ESCORT PROTEIN 1"/>
    <property type="match status" value="1"/>
</dbReference>
<dbReference type="GO" id="GO:0005968">
    <property type="term" value="C:Rab-protein geranylgeranyltransferase complex"/>
    <property type="evidence" value="ECO:0007669"/>
    <property type="project" value="TreeGrafter"/>
</dbReference>
<dbReference type="GO" id="GO:0007264">
    <property type="term" value="P:small GTPase-mediated signal transduction"/>
    <property type="evidence" value="ECO:0007669"/>
    <property type="project" value="InterPro"/>
</dbReference>